<feature type="transmembrane region" description="Helical" evidence="5">
    <location>
        <begin position="169"/>
        <end position="187"/>
    </location>
</feature>
<accession>A0A1H3T346</accession>
<dbReference type="RefSeq" id="WP_090798304.1">
    <property type="nucleotide sequence ID" value="NZ_BOND01000004.1"/>
</dbReference>
<dbReference type="InterPro" id="IPR038770">
    <property type="entry name" value="Na+/solute_symporter_sf"/>
</dbReference>
<gene>
    <name evidence="6" type="ORF">SAMN05421684_5128</name>
</gene>
<keyword evidence="4 5" id="KW-0472">Membrane</keyword>
<feature type="transmembrane region" description="Helical" evidence="5">
    <location>
        <begin position="95"/>
        <end position="117"/>
    </location>
</feature>
<organism evidence="6 7">
    <name type="scientific">Asanoa ishikariensis</name>
    <dbReference type="NCBI Taxonomy" id="137265"/>
    <lineage>
        <taxon>Bacteria</taxon>
        <taxon>Bacillati</taxon>
        <taxon>Actinomycetota</taxon>
        <taxon>Actinomycetes</taxon>
        <taxon>Micromonosporales</taxon>
        <taxon>Micromonosporaceae</taxon>
        <taxon>Asanoa</taxon>
    </lineage>
</organism>
<feature type="transmembrane region" description="Helical" evidence="5">
    <location>
        <begin position="193"/>
        <end position="218"/>
    </location>
</feature>
<evidence type="ECO:0000313" key="6">
    <source>
        <dbReference type="EMBL" id="SDZ44624.1"/>
    </source>
</evidence>
<dbReference type="EMBL" id="FNQB01000003">
    <property type="protein sequence ID" value="SDZ44624.1"/>
    <property type="molecule type" value="Genomic_DNA"/>
</dbReference>
<dbReference type="STRING" id="137265.SAMN05421684_5128"/>
<feature type="transmembrane region" description="Helical" evidence="5">
    <location>
        <begin position="38"/>
        <end position="62"/>
    </location>
</feature>
<evidence type="ECO:0000256" key="2">
    <source>
        <dbReference type="ARBA" id="ARBA00022692"/>
    </source>
</evidence>
<dbReference type="Proteomes" id="UP000199632">
    <property type="component" value="Unassembled WGS sequence"/>
</dbReference>
<dbReference type="Pfam" id="PF01758">
    <property type="entry name" value="SBF"/>
    <property type="match status" value="1"/>
</dbReference>
<dbReference type="PANTHER" id="PTHR10361">
    <property type="entry name" value="SODIUM-BILE ACID COTRANSPORTER"/>
    <property type="match status" value="1"/>
</dbReference>
<comment type="subcellular location">
    <subcellularLocation>
        <location evidence="1">Membrane</location>
        <topology evidence="1">Multi-pass membrane protein</topology>
    </subcellularLocation>
</comment>
<dbReference type="InterPro" id="IPR002657">
    <property type="entry name" value="BilAc:Na_symport/Acr3"/>
</dbReference>
<protein>
    <submittedName>
        <fullName evidence="6">Bile acid:Na+ symporter, BASS family</fullName>
    </submittedName>
</protein>
<feature type="transmembrane region" description="Helical" evidence="5">
    <location>
        <begin position="6"/>
        <end position="26"/>
    </location>
</feature>
<evidence type="ECO:0000256" key="3">
    <source>
        <dbReference type="ARBA" id="ARBA00022989"/>
    </source>
</evidence>
<dbReference type="OrthoDB" id="9806785at2"/>
<evidence type="ECO:0000256" key="5">
    <source>
        <dbReference type="SAM" id="Phobius"/>
    </source>
</evidence>
<dbReference type="Gene3D" id="1.20.1530.20">
    <property type="match status" value="1"/>
</dbReference>
<keyword evidence="2 5" id="KW-0812">Transmembrane</keyword>
<evidence type="ECO:0000313" key="7">
    <source>
        <dbReference type="Proteomes" id="UP000199632"/>
    </source>
</evidence>
<evidence type="ECO:0000256" key="4">
    <source>
        <dbReference type="ARBA" id="ARBA00023136"/>
    </source>
</evidence>
<feature type="transmembrane region" description="Helical" evidence="5">
    <location>
        <begin position="68"/>
        <end position="88"/>
    </location>
</feature>
<feature type="transmembrane region" description="Helical" evidence="5">
    <location>
        <begin position="137"/>
        <end position="157"/>
    </location>
</feature>
<dbReference type="PANTHER" id="PTHR10361:SF24">
    <property type="entry name" value="P3 PROTEIN"/>
    <property type="match status" value="1"/>
</dbReference>
<evidence type="ECO:0000256" key="1">
    <source>
        <dbReference type="ARBA" id="ARBA00004141"/>
    </source>
</evidence>
<keyword evidence="7" id="KW-1185">Reference proteome</keyword>
<feature type="transmembrane region" description="Helical" evidence="5">
    <location>
        <begin position="259"/>
        <end position="281"/>
    </location>
</feature>
<dbReference type="GO" id="GO:0016020">
    <property type="term" value="C:membrane"/>
    <property type="evidence" value="ECO:0007669"/>
    <property type="project" value="UniProtKB-SubCell"/>
</dbReference>
<reference evidence="7" key="1">
    <citation type="submission" date="2016-10" db="EMBL/GenBank/DDBJ databases">
        <authorList>
            <person name="Varghese N."/>
            <person name="Submissions S."/>
        </authorList>
    </citation>
    <scope>NUCLEOTIDE SEQUENCE [LARGE SCALE GENOMIC DNA]</scope>
    <source>
        <strain evidence="7">DSM 44718</strain>
    </source>
</reference>
<proteinExistence type="predicted"/>
<keyword evidence="3 5" id="KW-1133">Transmembrane helix</keyword>
<dbReference type="InterPro" id="IPR004710">
    <property type="entry name" value="Bilac:Na_transpt"/>
</dbReference>
<feature type="transmembrane region" description="Helical" evidence="5">
    <location>
        <begin position="230"/>
        <end position="253"/>
    </location>
</feature>
<sequence length="301" mass="31285">MDSWLTTVGLPIALAIVMLGLGLGLSIADFRRIATYPLLMLIALACQVIVLPAICFGLVLAFGLEPELAVGMMLLAASPGGTTANLYSHLFGGHVAVNVTLTAVNSVLAVVTLPLVVNLSTGYFQPDSQTVGLQFDKVLQVFAIVLVPVALGMVIRSRFAGFADRLAKPVKILSAVLLVAVITGAILNERANVADYFIAVGAIVLIFNLISLAIGYGAPRLAGMGKPESIAAGMEIGIHNSTLAIAIAVSPALLDNTRIAIPAAVYGIVMFFTAAAFGYVVTRRKDLADGGTQNATKPVEV</sequence>
<dbReference type="AlphaFoldDB" id="A0A1H3T346"/>
<name>A0A1H3T346_9ACTN</name>